<reference evidence="2 3" key="1">
    <citation type="journal article" date="2023" name="G3 (Bethesda)">
        <title>A chromosome-length genome assembly and annotation of blackberry (Rubus argutus, cv. 'Hillquist').</title>
        <authorList>
            <person name="Bruna T."/>
            <person name="Aryal R."/>
            <person name="Dudchenko O."/>
            <person name="Sargent D.J."/>
            <person name="Mead D."/>
            <person name="Buti M."/>
            <person name="Cavallini A."/>
            <person name="Hytonen T."/>
            <person name="Andres J."/>
            <person name="Pham M."/>
            <person name="Weisz D."/>
            <person name="Mascagni F."/>
            <person name="Usai G."/>
            <person name="Natali L."/>
            <person name="Bassil N."/>
            <person name="Fernandez G.E."/>
            <person name="Lomsadze A."/>
            <person name="Armour M."/>
            <person name="Olukolu B."/>
            <person name="Poorten T."/>
            <person name="Britton C."/>
            <person name="Davik J."/>
            <person name="Ashrafi H."/>
            <person name="Aiden E.L."/>
            <person name="Borodovsky M."/>
            <person name="Worthington M."/>
        </authorList>
    </citation>
    <scope>NUCLEOTIDE SEQUENCE [LARGE SCALE GENOMIC DNA]</scope>
    <source>
        <strain evidence="2">PI 553951</strain>
    </source>
</reference>
<keyword evidence="1" id="KW-0472">Membrane</keyword>
<dbReference type="InterPro" id="IPR004158">
    <property type="entry name" value="DUF247_pln"/>
</dbReference>
<dbReference type="PANTHER" id="PTHR31170">
    <property type="entry name" value="BNAC04G53230D PROTEIN"/>
    <property type="match status" value="1"/>
</dbReference>
<gene>
    <name evidence="2" type="ORF">M0R45_004317</name>
</gene>
<organism evidence="2 3">
    <name type="scientific">Rubus argutus</name>
    <name type="common">Southern blackberry</name>
    <dbReference type="NCBI Taxonomy" id="59490"/>
    <lineage>
        <taxon>Eukaryota</taxon>
        <taxon>Viridiplantae</taxon>
        <taxon>Streptophyta</taxon>
        <taxon>Embryophyta</taxon>
        <taxon>Tracheophyta</taxon>
        <taxon>Spermatophyta</taxon>
        <taxon>Magnoliopsida</taxon>
        <taxon>eudicotyledons</taxon>
        <taxon>Gunneridae</taxon>
        <taxon>Pentapetalae</taxon>
        <taxon>rosids</taxon>
        <taxon>fabids</taxon>
        <taxon>Rosales</taxon>
        <taxon>Rosaceae</taxon>
        <taxon>Rosoideae</taxon>
        <taxon>Rosoideae incertae sedis</taxon>
        <taxon>Rubus</taxon>
    </lineage>
</organism>
<name>A0AAW1YJF6_RUBAR</name>
<proteinExistence type="predicted"/>
<keyword evidence="3" id="KW-1185">Reference proteome</keyword>
<dbReference type="Proteomes" id="UP001457282">
    <property type="component" value="Unassembled WGS sequence"/>
</dbReference>
<dbReference type="Pfam" id="PF03140">
    <property type="entry name" value="DUF247"/>
    <property type="match status" value="1"/>
</dbReference>
<comment type="caution">
    <text evidence="2">The sequence shown here is derived from an EMBL/GenBank/DDBJ whole genome shotgun (WGS) entry which is preliminary data.</text>
</comment>
<evidence type="ECO:0000313" key="2">
    <source>
        <dbReference type="EMBL" id="KAK9948753.1"/>
    </source>
</evidence>
<keyword evidence="1" id="KW-1133">Transmembrane helix</keyword>
<sequence>MASSSSSPMPANGDGDYSVLTIASLEETVNGTKWLLDPSAGKESCCIFRVPQCIVEINQKTYGPHIVSIGPYHHGQHHLEMMQQHKRRFLRDLLAQTPPSTGHPGLGDYRQVVASMEQDIRECYSDQSTLNKFCRDELVDMMVLDGLFIIELICKISELSNTRIKDDPVFHFASVFTDIMRDLLRLENQIPFFVLQKLFDTSRASRRDSNSSLAQLVLKYFGRTVEIPHEAVEGKHLLDLLRLSFIDQSMRHKQNSGNTSSSEGQFIQSAKQLHLAGIKFKARHVQGAMSFLDLRFSNGVLEIPQITLDDLRTDLFRNFVAFEERYSHSPRHITTYAVFMSCLVRTPMDATFLRDHNIIENYLATDKEVANFFRNMGKDVAFDIDECYLLKLFNDINEYQRNVWHVQWAGFKFKYFDTPWSFLSASAAVILLLFTAIQTFFAVWAYKHPPLSS</sequence>
<accession>A0AAW1YJF6</accession>
<dbReference type="PANTHER" id="PTHR31170:SF21">
    <property type="match status" value="1"/>
</dbReference>
<protein>
    <submittedName>
        <fullName evidence="2">Uncharacterized protein</fullName>
    </submittedName>
</protein>
<dbReference type="AlphaFoldDB" id="A0AAW1YJF6"/>
<evidence type="ECO:0000256" key="1">
    <source>
        <dbReference type="SAM" id="Phobius"/>
    </source>
</evidence>
<evidence type="ECO:0000313" key="3">
    <source>
        <dbReference type="Proteomes" id="UP001457282"/>
    </source>
</evidence>
<feature type="transmembrane region" description="Helical" evidence="1">
    <location>
        <begin position="422"/>
        <end position="446"/>
    </location>
</feature>
<dbReference type="EMBL" id="JBEDUW010000001">
    <property type="protein sequence ID" value="KAK9948753.1"/>
    <property type="molecule type" value="Genomic_DNA"/>
</dbReference>
<keyword evidence="1" id="KW-0812">Transmembrane</keyword>